<evidence type="ECO:0000256" key="1">
    <source>
        <dbReference type="SAM" id="SignalP"/>
    </source>
</evidence>
<comment type="caution">
    <text evidence="2">The sequence shown here is derived from an EMBL/GenBank/DDBJ whole genome shotgun (WGS) entry which is preliminary data.</text>
</comment>
<proteinExistence type="predicted"/>
<name>A0A2I1CK64_ASPN1</name>
<protein>
    <recommendedName>
        <fullName evidence="4">Secreted protein</fullName>
    </recommendedName>
</protein>
<gene>
    <name evidence="2" type="ORF">P174DRAFT_1851</name>
</gene>
<dbReference type="Proteomes" id="UP000234474">
    <property type="component" value="Unassembled WGS sequence"/>
</dbReference>
<evidence type="ECO:0000313" key="3">
    <source>
        <dbReference type="Proteomes" id="UP000234474"/>
    </source>
</evidence>
<evidence type="ECO:0008006" key="4">
    <source>
        <dbReference type="Google" id="ProtNLM"/>
    </source>
</evidence>
<feature type="signal peptide" evidence="1">
    <location>
        <begin position="1"/>
        <end position="20"/>
    </location>
</feature>
<dbReference type="EMBL" id="MSZS01000001">
    <property type="protein sequence ID" value="PKX98011.1"/>
    <property type="molecule type" value="Genomic_DNA"/>
</dbReference>
<sequence length="75" mass="8420">MIIAFWSLLIRNFLFLLASATCDTLLAASNRQGTSARGGLWLLSRTVKRGHLVHATPRFGFLTQCLMRRDTLEAL</sequence>
<keyword evidence="1" id="KW-0732">Signal</keyword>
<dbReference type="RefSeq" id="XP_024686606.1">
    <property type="nucleotide sequence ID" value="XM_024821266.1"/>
</dbReference>
<dbReference type="GeneID" id="36528592"/>
<feature type="chain" id="PRO_5014173699" description="Secreted protein" evidence="1">
    <location>
        <begin position="21"/>
        <end position="75"/>
    </location>
</feature>
<reference evidence="3" key="1">
    <citation type="journal article" date="2018" name="Proc. Natl. Acad. Sci. U.S.A.">
        <title>Linking secondary metabolites to gene clusters through genome sequencing of six diverse Aspergillus species.</title>
        <authorList>
            <person name="Kaerboelling I."/>
            <person name="Vesth T.C."/>
            <person name="Frisvad J.C."/>
            <person name="Nybo J.L."/>
            <person name="Theobald S."/>
            <person name="Kuo A."/>
            <person name="Bowyer P."/>
            <person name="Matsuda Y."/>
            <person name="Mondo S."/>
            <person name="Lyhne E.K."/>
            <person name="Kogle M.E."/>
            <person name="Clum A."/>
            <person name="Lipzen A."/>
            <person name="Salamov A."/>
            <person name="Ngan C.Y."/>
            <person name="Daum C."/>
            <person name="Chiniquy J."/>
            <person name="Barry K."/>
            <person name="LaButti K."/>
            <person name="Haridas S."/>
            <person name="Simmons B.A."/>
            <person name="Magnuson J.K."/>
            <person name="Mortensen U.H."/>
            <person name="Larsen T.O."/>
            <person name="Grigoriev I.V."/>
            <person name="Baker S.E."/>
            <person name="Andersen M.R."/>
        </authorList>
    </citation>
    <scope>NUCLEOTIDE SEQUENCE [LARGE SCALE GENOMIC DNA]</scope>
    <source>
        <strain evidence="3">IBT 16806</strain>
    </source>
</reference>
<accession>A0A2I1CK64</accession>
<dbReference type="AlphaFoldDB" id="A0A2I1CK64"/>
<dbReference type="VEuPathDB" id="FungiDB:P174DRAFT_1851"/>
<keyword evidence="3" id="KW-1185">Reference proteome</keyword>
<evidence type="ECO:0000313" key="2">
    <source>
        <dbReference type="EMBL" id="PKX98011.1"/>
    </source>
</evidence>
<organism evidence="2 3">
    <name type="scientific">Aspergillus novofumigatus (strain IBT 16806)</name>
    <dbReference type="NCBI Taxonomy" id="1392255"/>
    <lineage>
        <taxon>Eukaryota</taxon>
        <taxon>Fungi</taxon>
        <taxon>Dikarya</taxon>
        <taxon>Ascomycota</taxon>
        <taxon>Pezizomycotina</taxon>
        <taxon>Eurotiomycetes</taxon>
        <taxon>Eurotiomycetidae</taxon>
        <taxon>Eurotiales</taxon>
        <taxon>Aspergillaceae</taxon>
        <taxon>Aspergillus</taxon>
        <taxon>Aspergillus subgen. Fumigati</taxon>
    </lineage>
</organism>